<feature type="repeat" description="TPR" evidence="1">
    <location>
        <begin position="215"/>
        <end position="248"/>
    </location>
</feature>
<keyword evidence="1" id="KW-0802">TPR repeat</keyword>
<dbReference type="SUPFAM" id="SSF53756">
    <property type="entry name" value="UDP-Glycosyltransferase/glycogen phosphorylase"/>
    <property type="match status" value="1"/>
</dbReference>
<dbReference type="Pfam" id="PF13181">
    <property type="entry name" value="TPR_8"/>
    <property type="match status" value="1"/>
</dbReference>
<organism evidence="2 3">
    <name type="scientific">Hypericibacter terrae</name>
    <dbReference type="NCBI Taxonomy" id="2602015"/>
    <lineage>
        <taxon>Bacteria</taxon>
        <taxon>Pseudomonadati</taxon>
        <taxon>Pseudomonadota</taxon>
        <taxon>Alphaproteobacteria</taxon>
        <taxon>Rhodospirillales</taxon>
        <taxon>Dongiaceae</taxon>
        <taxon>Hypericibacter</taxon>
    </lineage>
</organism>
<feature type="repeat" description="TPR" evidence="1">
    <location>
        <begin position="181"/>
        <end position="214"/>
    </location>
</feature>
<dbReference type="SUPFAM" id="SSF48452">
    <property type="entry name" value="TPR-like"/>
    <property type="match status" value="2"/>
</dbReference>
<dbReference type="PANTHER" id="PTHR44809">
    <property type="match status" value="1"/>
</dbReference>
<proteinExistence type="predicted"/>
<feature type="repeat" description="TPR" evidence="1">
    <location>
        <begin position="350"/>
        <end position="383"/>
    </location>
</feature>
<feature type="repeat" description="TPR" evidence="1">
    <location>
        <begin position="147"/>
        <end position="180"/>
    </location>
</feature>
<dbReference type="InterPro" id="IPR019734">
    <property type="entry name" value="TPR_rpt"/>
</dbReference>
<dbReference type="InterPro" id="IPR052943">
    <property type="entry name" value="TMTC_O-mannosyl-trnsfr"/>
</dbReference>
<dbReference type="EMBL" id="CP042906">
    <property type="protein sequence ID" value="QEX15854.1"/>
    <property type="molecule type" value="Genomic_DNA"/>
</dbReference>
<accession>A0A5J6MEG3</accession>
<dbReference type="SMART" id="SM00028">
    <property type="entry name" value="TPR"/>
    <property type="match status" value="9"/>
</dbReference>
<dbReference type="Proteomes" id="UP000326202">
    <property type="component" value="Chromosome"/>
</dbReference>
<feature type="repeat" description="TPR" evidence="1">
    <location>
        <begin position="41"/>
        <end position="74"/>
    </location>
</feature>
<dbReference type="AlphaFoldDB" id="A0A5J6MEG3"/>
<protein>
    <submittedName>
        <fullName evidence="2">Uncharacterized protein</fullName>
    </submittedName>
</protein>
<dbReference type="Gene3D" id="3.40.50.2000">
    <property type="entry name" value="Glycogen Phosphorylase B"/>
    <property type="match status" value="1"/>
</dbReference>
<sequence>MSETGTSTSPAKAALAAYIAGDRALAERLYGEALTQNPDDATALQGLGVLRFEQGRKPEALALLGRAATLAPGNAGIRRNHAAALAVAERFADAAEEYRAALAIEPDAPTDWGRLGSVLAEIDRNDEAIAAYQNALARMAPDAREGPALLRRLGRVQRSAGQTEAAIATWRAALERAPGHAGVAFNLGNALKELGRNAEAEAAYRQALAIDPRLVRAQVNLGAVLHLEGRLEEAEVAFRSALAVDPAGEDARRNLAIVLNDLNRGEDALRELQPLLAGAEERDTLRVACVLYQGLQRPAEALVAAERLLVMTPGDGGALGARALALLALERREEALVAAEAAKVAAHDDANALNNAGVVLRTLGAVDASIDCFRRAIALKPGFADAHSSLGIGLLAKGDFARGWPEYEWRWHTRDFRRGLRRYETRRWQGEPRPDVTLLVYAEQGLGDTLQFARLLAPTARLVGKLLFETQPELARVMRGLPGTEHSFARGGSTPAFDLQVPLLSLPALLRFPLDRIPGSVPYLHAEPTLSSAWAERLKALPRPRIGLVWQGNPRHPNDRNRSIGLAPLAPLIRRHDAGWVSLQKAGGAEAIAAQELSARIFDATAELEDFADTAALCSQLDLVIAVDTSVAHLAGAMGRPTFLLLPSVPDFRWLLDRRDSPWYPSMRLFRQRHFGIWADPLAELDIAIAQLLQGRR</sequence>
<reference evidence="2 3" key="1">
    <citation type="submission" date="2019-08" db="EMBL/GenBank/DDBJ databases">
        <title>Hyperibacter terrae gen. nov., sp. nov. and Hyperibacter viscosus sp. nov., two new members in the family Rhodospirillaceae isolated from the rhizosphere of Hypericum perforatum.</title>
        <authorList>
            <person name="Noviana Z."/>
        </authorList>
    </citation>
    <scope>NUCLEOTIDE SEQUENCE [LARGE SCALE GENOMIC DNA]</scope>
    <source>
        <strain evidence="2 3">R5913</strain>
    </source>
</reference>
<dbReference type="InterPro" id="IPR011990">
    <property type="entry name" value="TPR-like_helical_dom_sf"/>
</dbReference>
<dbReference type="Gene3D" id="1.25.40.10">
    <property type="entry name" value="Tetratricopeptide repeat domain"/>
    <property type="match status" value="4"/>
</dbReference>
<name>A0A5J6MEG3_9PROT</name>
<dbReference type="PANTHER" id="PTHR44809:SF1">
    <property type="entry name" value="PROTEIN O-MANNOSYL-TRANSFERASE TMTC1"/>
    <property type="match status" value="1"/>
</dbReference>
<keyword evidence="3" id="KW-1185">Reference proteome</keyword>
<dbReference type="OrthoDB" id="9778733at2"/>
<dbReference type="RefSeq" id="WP_151176275.1">
    <property type="nucleotide sequence ID" value="NZ_CP042906.1"/>
</dbReference>
<gene>
    <name evidence="2" type="ORF">FRZ44_11420</name>
</gene>
<dbReference type="Pfam" id="PF14559">
    <property type="entry name" value="TPR_19"/>
    <property type="match status" value="1"/>
</dbReference>
<evidence type="ECO:0000313" key="2">
    <source>
        <dbReference type="EMBL" id="QEX15854.1"/>
    </source>
</evidence>
<dbReference type="Pfam" id="PF13432">
    <property type="entry name" value="TPR_16"/>
    <property type="match status" value="3"/>
</dbReference>
<dbReference type="KEGG" id="htq:FRZ44_11420"/>
<evidence type="ECO:0000256" key="1">
    <source>
        <dbReference type="PROSITE-ProRule" id="PRU00339"/>
    </source>
</evidence>
<evidence type="ECO:0000313" key="3">
    <source>
        <dbReference type="Proteomes" id="UP000326202"/>
    </source>
</evidence>
<dbReference type="PROSITE" id="PS50005">
    <property type="entry name" value="TPR"/>
    <property type="match status" value="5"/>
</dbReference>